<dbReference type="PIRSF" id="PIRSF033909">
    <property type="entry name" value="UCP033909"/>
    <property type="match status" value="1"/>
</dbReference>
<dbReference type="SUPFAM" id="SSF53474">
    <property type="entry name" value="alpha/beta-Hydrolases"/>
    <property type="match status" value="1"/>
</dbReference>
<sequence>MRVASLFALIASALVLTGCVGFDDDSGDATSSLKPVLTNTASNDQAANTAPLGIWRGGMTMLVMTTRNATGNKEPWFGAKRASDPTAARLVMYPPSKSLLASVNPVSTPGWSVAGVSALPGDEPATSLAAQAEGRDVIVYVHGYNETFDSAATSYAKLVDGIKFSGVPVLFSWPSRAALLDYVTDKDSAMWSRDALEDTLTALANDPKVGRINLIAHSMGSMVMMEALRSMSDRMGASLPNHFGAIVLANPDVDLDLFRRQMKRLSSLSSKMTVIVSKNDRALEISTKLAGGVPRVGSGDSEELQKTGVKVVDASDFGSGFINHDIFMSREEVRAVVARAIENADQ</sequence>
<comment type="caution">
    <text evidence="2">The sequence shown here is derived from an EMBL/GenBank/DDBJ whole genome shotgun (WGS) entry which is preliminary data.</text>
</comment>
<feature type="chain" id="PRO_5015524314" description="Esterase" evidence="1">
    <location>
        <begin position="18"/>
        <end position="346"/>
    </location>
</feature>
<dbReference type="InterPro" id="IPR010297">
    <property type="entry name" value="DUF900_hydrolase"/>
</dbReference>
<dbReference type="Gene3D" id="3.40.50.1820">
    <property type="entry name" value="alpha/beta hydrolase"/>
    <property type="match status" value="1"/>
</dbReference>
<dbReference type="RefSeq" id="WP_105861712.1">
    <property type="nucleotide sequence ID" value="NZ_PUEJ01000003.1"/>
</dbReference>
<evidence type="ECO:0000313" key="3">
    <source>
        <dbReference type="Proteomes" id="UP000237682"/>
    </source>
</evidence>
<organism evidence="2 3">
    <name type="scientific">Labrys okinawensis</name>
    <dbReference type="NCBI Taxonomy" id="346911"/>
    <lineage>
        <taxon>Bacteria</taxon>
        <taxon>Pseudomonadati</taxon>
        <taxon>Pseudomonadota</taxon>
        <taxon>Alphaproteobacteria</taxon>
        <taxon>Hyphomicrobiales</taxon>
        <taxon>Xanthobacteraceae</taxon>
        <taxon>Labrys</taxon>
    </lineage>
</organism>
<evidence type="ECO:0000256" key="1">
    <source>
        <dbReference type="SAM" id="SignalP"/>
    </source>
</evidence>
<protein>
    <recommendedName>
        <fullName evidence="4">Esterase</fullName>
    </recommendedName>
</protein>
<dbReference type="PANTHER" id="PTHR36513">
    <property type="entry name" value="ABC TRANSMEMBRANE TYPE-1 DOMAIN-CONTAINING PROTEIN"/>
    <property type="match status" value="1"/>
</dbReference>
<keyword evidence="3" id="KW-1185">Reference proteome</keyword>
<name>A0A2S9QFB3_9HYPH</name>
<keyword evidence="1" id="KW-0732">Signal</keyword>
<reference evidence="2 3" key="1">
    <citation type="submission" date="2018-02" db="EMBL/GenBank/DDBJ databases">
        <title>Whole genome sequencing of endophytic bacterium.</title>
        <authorList>
            <person name="Eedara R."/>
            <person name="Podile A.R."/>
        </authorList>
    </citation>
    <scope>NUCLEOTIDE SEQUENCE [LARGE SCALE GENOMIC DNA]</scope>
    <source>
        <strain evidence="2 3">RP1T</strain>
    </source>
</reference>
<gene>
    <name evidence="2" type="ORF">C5L14_09145</name>
</gene>
<feature type="signal peptide" evidence="1">
    <location>
        <begin position="1"/>
        <end position="17"/>
    </location>
</feature>
<dbReference type="AlphaFoldDB" id="A0A2S9QFB3"/>
<evidence type="ECO:0008006" key="4">
    <source>
        <dbReference type="Google" id="ProtNLM"/>
    </source>
</evidence>
<dbReference type="InterPro" id="IPR029058">
    <property type="entry name" value="AB_hydrolase_fold"/>
</dbReference>
<accession>A0A2S9QFB3</accession>
<dbReference type="Pfam" id="PF05990">
    <property type="entry name" value="DUF900"/>
    <property type="match status" value="1"/>
</dbReference>
<dbReference type="PANTHER" id="PTHR36513:SF1">
    <property type="entry name" value="TRANSMEMBRANE PROTEIN"/>
    <property type="match status" value="1"/>
</dbReference>
<dbReference type="InterPro" id="IPR014586">
    <property type="entry name" value="UCP033909"/>
</dbReference>
<proteinExistence type="predicted"/>
<dbReference type="EMBL" id="PUEJ01000003">
    <property type="protein sequence ID" value="PRH88046.1"/>
    <property type="molecule type" value="Genomic_DNA"/>
</dbReference>
<dbReference type="OrthoDB" id="9797755at2"/>
<dbReference type="PROSITE" id="PS51257">
    <property type="entry name" value="PROKAR_LIPOPROTEIN"/>
    <property type="match status" value="1"/>
</dbReference>
<evidence type="ECO:0000313" key="2">
    <source>
        <dbReference type="EMBL" id="PRH88046.1"/>
    </source>
</evidence>
<dbReference type="Proteomes" id="UP000237682">
    <property type="component" value="Unassembled WGS sequence"/>
</dbReference>